<keyword evidence="8" id="KW-1185">Reference proteome</keyword>
<evidence type="ECO:0000313" key="7">
    <source>
        <dbReference type="EMBL" id="MET1754088.1"/>
    </source>
</evidence>
<feature type="transmembrane region" description="Helical" evidence="6">
    <location>
        <begin position="191"/>
        <end position="214"/>
    </location>
</feature>
<proteinExistence type="inferred from homology"/>
<dbReference type="PANTHER" id="PTHR21716">
    <property type="entry name" value="TRANSMEMBRANE PROTEIN"/>
    <property type="match status" value="1"/>
</dbReference>
<keyword evidence="5 6" id="KW-0472">Membrane</keyword>
<evidence type="ECO:0000313" key="8">
    <source>
        <dbReference type="Proteomes" id="UP001548713"/>
    </source>
</evidence>
<evidence type="ECO:0000256" key="2">
    <source>
        <dbReference type="ARBA" id="ARBA00009773"/>
    </source>
</evidence>
<comment type="subcellular location">
    <subcellularLocation>
        <location evidence="1">Membrane</location>
        <topology evidence="1">Multi-pass membrane protein</topology>
    </subcellularLocation>
</comment>
<protein>
    <submittedName>
        <fullName evidence="7">AI-2E family transporter</fullName>
    </submittedName>
</protein>
<feature type="transmembrane region" description="Helical" evidence="6">
    <location>
        <begin position="57"/>
        <end position="79"/>
    </location>
</feature>
<name>A0ABV2CWV9_9SPHN</name>
<feature type="transmembrane region" description="Helical" evidence="6">
    <location>
        <begin position="12"/>
        <end position="45"/>
    </location>
</feature>
<sequence>MSRFVRRTAVALLLVGIALLIYALADVALLIFGAALVAVILRALAAPLRRYLHLPQTAAVLVALLLIVGVFAAAGTLFGMQMRAEFSGLAERLPEAWKQVQARIAAMPFGDEILAGLNGFQPDASAMASRVAAFLTTLVGVISNFILVLFAGVYLALSPGLYREGVVKLFPKARAEEVASATGNSGRALRLWLLGQLVSMTVVGILTAGGLWLAGVPSALALGLIAGLAEFVPLVGPVAAAIPGIMVALTQDTSTALWALAVYVVVQQVEGNILTPMVAKKAVSVPPALTLVGVFALGALFGPLGVLFSAPLVVLIFVLVKQLYVRDALGHDTVVPGEDK</sequence>
<dbReference type="RefSeq" id="WP_353982492.1">
    <property type="nucleotide sequence ID" value="NZ_JBEWLY010000004.1"/>
</dbReference>
<evidence type="ECO:0000256" key="5">
    <source>
        <dbReference type="ARBA" id="ARBA00023136"/>
    </source>
</evidence>
<gene>
    <name evidence="7" type="ORF">ABVV53_01205</name>
</gene>
<accession>A0ABV2CWV9</accession>
<comment type="similarity">
    <text evidence="2">Belongs to the autoinducer-2 exporter (AI-2E) (TC 2.A.86) family.</text>
</comment>
<reference evidence="7 8" key="1">
    <citation type="submission" date="2024-07" db="EMBL/GenBank/DDBJ databases">
        <title>Novosphingobium kalidii RD2P27.</title>
        <authorList>
            <person name="Sun J.-Q."/>
        </authorList>
    </citation>
    <scope>NUCLEOTIDE SEQUENCE [LARGE SCALE GENOMIC DNA]</scope>
    <source>
        <strain evidence="7 8">RD2P27</strain>
    </source>
</reference>
<dbReference type="EMBL" id="JBEWLY010000004">
    <property type="protein sequence ID" value="MET1754088.1"/>
    <property type="molecule type" value="Genomic_DNA"/>
</dbReference>
<evidence type="ECO:0000256" key="3">
    <source>
        <dbReference type="ARBA" id="ARBA00022692"/>
    </source>
</evidence>
<keyword evidence="4 6" id="KW-1133">Transmembrane helix</keyword>
<feature type="transmembrane region" description="Helical" evidence="6">
    <location>
        <begin position="294"/>
        <end position="320"/>
    </location>
</feature>
<dbReference type="PANTHER" id="PTHR21716:SF62">
    <property type="entry name" value="TRANSPORT PROTEIN YDBI-RELATED"/>
    <property type="match status" value="1"/>
</dbReference>
<evidence type="ECO:0000256" key="6">
    <source>
        <dbReference type="SAM" id="Phobius"/>
    </source>
</evidence>
<evidence type="ECO:0000256" key="1">
    <source>
        <dbReference type="ARBA" id="ARBA00004141"/>
    </source>
</evidence>
<dbReference type="Proteomes" id="UP001548713">
    <property type="component" value="Unassembled WGS sequence"/>
</dbReference>
<dbReference type="Pfam" id="PF01594">
    <property type="entry name" value="AI-2E_transport"/>
    <property type="match status" value="1"/>
</dbReference>
<feature type="transmembrane region" description="Helical" evidence="6">
    <location>
        <begin position="220"/>
        <end position="249"/>
    </location>
</feature>
<evidence type="ECO:0000256" key="4">
    <source>
        <dbReference type="ARBA" id="ARBA00022989"/>
    </source>
</evidence>
<dbReference type="InterPro" id="IPR002549">
    <property type="entry name" value="AI-2E-like"/>
</dbReference>
<keyword evidence="3 6" id="KW-0812">Transmembrane</keyword>
<organism evidence="7 8">
    <name type="scientific">Novosphingobium kalidii</name>
    <dbReference type="NCBI Taxonomy" id="3230299"/>
    <lineage>
        <taxon>Bacteria</taxon>
        <taxon>Pseudomonadati</taxon>
        <taxon>Pseudomonadota</taxon>
        <taxon>Alphaproteobacteria</taxon>
        <taxon>Sphingomonadales</taxon>
        <taxon>Sphingomonadaceae</taxon>
        <taxon>Novosphingobium</taxon>
    </lineage>
</organism>
<feature type="transmembrane region" description="Helical" evidence="6">
    <location>
        <begin position="132"/>
        <end position="157"/>
    </location>
</feature>
<comment type="caution">
    <text evidence="7">The sequence shown here is derived from an EMBL/GenBank/DDBJ whole genome shotgun (WGS) entry which is preliminary data.</text>
</comment>